<protein>
    <submittedName>
        <fullName evidence="1">Uncharacterized protein</fullName>
    </submittedName>
</protein>
<dbReference type="RefSeq" id="WP_054407794.1">
    <property type="nucleotide sequence ID" value="NZ_FOYA01000001.1"/>
</dbReference>
<dbReference type="STRING" id="1202724.AM493_09815"/>
<name>A0A0M9VI53_9FLAO</name>
<evidence type="ECO:0000313" key="2">
    <source>
        <dbReference type="Proteomes" id="UP000037755"/>
    </source>
</evidence>
<sequence>MNKFLLCLLFSGLCFGQKITVAELNLKLDGNTQEEVMYGFAVGDKIVLEMQATGSAFGEVKVYQYPNTEVPVYTATAVKEEKKEFTVLNKSVYLFRFKNTVTGKRSLNVTIQRVPKNSSTKDFNTAVKWVSVNDTAYAPEEKSIVVGYDTLHTQKTRKVVASEQKYEEVVMDKSQRVSAKTSFGDTRTSVNFSLPANAISAYETKKVVAWAYWVGVGEESNEFWKQNRKMIVGAVQGAASYFSTPLGGIAAGAIANLAMPVNGEDVEYALVNEANCKLFTDGKACKPFDSGKGIAAYKRFTDATMLQGKYYVALANDNYVQPIDVNVKVSAIIEHIKYKDEKYTDTAITPRYEKKTVQKMVLTPKKIPVTFDYK</sequence>
<comment type="caution">
    <text evidence="1">The sequence shown here is derived from an EMBL/GenBank/DDBJ whole genome shotgun (WGS) entry which is preliminary data.</text>
</comment>
<gene>
    <name evidence="1" type="ORF">AM493_09815</name>
</gene>
<dbReference type="OrthoDB" id="926208at2"/>
<dbReference type="Proteomes" id="UP000037755">
    <property type="component" value="Unassembled WGS sequence"/>
</dbReference>
<keyword evidence="2" id="KW-1185">Reference proteome</keyword>
<evidence type="ECO:0000313" key="1">
    <source>
        <dbReference type="EMBL" id="KOS06296.1"/>
    </source>
</evidence>
<organism evidence="1 2">
    <name type="scientific">Flavobacterium akiainvivens</name>
    <dbReference type="NCBI Taxonomy" id="1202724"/>
    <lineage>
        <taxon>Bacteria</taxon>
        <taxon>Pseudomonadati</taxon>
        <taxon>Bacteroidota</taxon>
        <taxon>Flavobacteriia</taxon>
        <taxon>Flavobacteriales</taxon>
        <taxon>Flavobacteriaceae</taxon>
        <taxon>Flavobacterium</taxon>
    </lineage>
</organism>
<proteinExistence type="predicted"/>
<dbReference type="AlphaFoldDB" id="A0A0M9VI53"/>
<accession>A0A0M9VI53</accession>
<dbReference type="PATRIC" id="fig|1202724.3.peg.2036"/>
<reference evidence="1 2" key="1">
    <citation type="submission" date="2015-08" db="EMBL/GenBank/DDBJ databases">
        <title>Whole genome sequence of Flavobacterium akiainvivens IK-1T, from decaying Wikstroemia oahuensis, an endemic Hawaiian shrub.</title>
        <authorList>
            <person name="Wan X."/>
            <person name="Hou S."/>
            <person name="Saito J."/>
            <person name="Donachie S."/>
        </authorList>
    </citation>
    <scope>NUCLEOTIDE SEQUENCE [LARGE SCALE GENOMIC DNA]</scope>
    <source>
        <strain evidence="1 2">IK-1</strain>
    </source>
</reference>
<dbReference type="EMBL" id="LIYD01000005">
    <property type="protein sequence ID" value="KOS06296.1"/>
    <property type="molecule type" value="Genomic_DNA"/>
</dbReference>